<evidence type="ECO:0000259" key="2">
    <source>
        <dbReference type="Pfam" id="PF13539"/>
    </source>
</evidence>
<evidence type="ECO:0000256" key="1">
    <source>
        <dbReference type="SAM" id="Phobius"/>
    </source>
</evidence>
<dbReference type="CDD" id="cd14845">
    <property type="entry name" value="L-Ala-D-Glu_peptidase_like"/>
    <property type="match status" value="1"/>
</dbReference>
<dbReference type="AlphaFoldDB" id="A0A1H3MB18"/>
<proteinExistence type="predicted"/>
<accession>A0A1H3MB18</accession>
<feature type="domain" description="Peptidase M15C" evidence="2">
    <location>
        <begin position="223"/>
        <end position="289"/>
    </location>
</feature>
<protein>
    <submittedName>
        <fullName evidence="3">Peptidoglycan L-alanyl-D-glutamate endopeptidase CwlK</fullName>
    </submittedName>
</protein>
<keyword evidence="1" id="KW-0472">Membrane</keyword>
<dbReference type="Gene3D" id="3.30.1380.10">
    <property type="match status" value="1"/>
</dbReference>
<gene>
    <name evidence="3" type="ORF">SAMN05421643_12517</name>
</gene>
<dbReference type="InterPro" id="IPR009045">
    <property type="entry name" value="Zn_M74/Hedgehog-like"/>
</dbReference>
<feature type="transmembrane region" description="Helical" evidence="1">
    <location>
        <begin position="71"/>
        <end position="89"/>
    </location>
</feature>
<keyword evidence="1" id="KW-1133">Transmembrane helix</keyword>
<dbReference type="GO" id="GO:0008233">
    <property type="term" value="F:peptidase activity"/>
    <property type="evidence" value="ECO:0007669"/>
    <property type="project" value="InterPro"/>
</dbReference>
<keyword evidence="1" id="KW-0812">Transmembrane</keyword>
<evidence type="ECO:0000313" key="3">
    <source>
        <dbReference type="EMBL" id="SDY73891.1"/>
    </source>
</evidence>
<dbReference type="Pfam" id="PF13539">
    <property type="entry name" value="Peptidase_M15_4"/>
    <property type="match status" value="1"/>
</dbReference>
<dbReference type="Proteomes" id="UP000199035">
    <property type="component" value="Unassembled WGS sequence"/>
</dbReference>
<keyword evidence="4" id="KW-1185">Reference proteome</keyword>
<organism evidence="3 4">
    <name type="scientific">Acinetobacter kyonggiensis</name>
    <dbReference type="NCBI Taxonomy" id="595670"/>
    <lineage>
        <taxon>Bacteria</taxon>
        <taxon>Pseudomonadati</taxon>
        <taxon>Pseudomonadota</taxon>
        <taxon>Gammaproteobacteria</taxon>
        <taxon>Moraxellales</taxon>
        <taxon>Moraxellaceae</taxon>
        <taxon>Acinetobacter</taxon>
    </lineage>
</organism>
<reference evidence="4" key="1">
    <citation type="submission" date="2016-10" db="EMBL/GenBank/DDBJ databases">
        <authorList>
            <person name="Varghese N."/>
            <person name="Submissions S."/>
        </authorList>
    </citation>
    <scope>NUCLEOTIDE SEQUENCE [LARGE SCALE GENOMIC DNA]</scope>
    <source>
        <strain evidence="4">ANC 5109</strain>
    </source>
</reference>
<evidence type="ECO:0000313" key="4">
    <source>
        <dbReference type="Proteomes" id="UP000199035"/>
    </source>
</evidence>
<dbReference type="SUPFAM" id="SSF55166">
    <property type="entry name" value="Hedgehog/DD-peptidase"/>
    <property type="match status" value="1"/>
</dbReference>
<dbReference type="InterPro" id="IPR039561">
    <property type="entry name" value="Peptidase_M15C"/>
</dbReference>
<dbReference type="STRING" id="595670.SAMN05421643_12517"/>
<dbReference type="EMBL" id="FNPK01000025">
    <property type="protein sequence ID" value="SDY73891.1"/>
    <property type="molecule type" value="Genomic_DNA"/>
</dbReference>
<sequence length="316" mass="36392">MIIAIFIGFIFVSSSLALLFSYELRHKVQDFFVILIPQSKKQLHCAKQFIQQLNDAAAPEQVQSHWHLQQWWILISGFLLFSSILIFAFTRPINPTKIEADYLRDVDPQIYSLLDGQMLSPPAEVNASLIEEAIMAESQLDTQHSVQAETFNPNIEDLHMQHSNSDIASADRKWHKMNPRYKQRLLMVFKIMQERHGYEMVLLEGYRSPERQNLLAGNRHITRAKGFQSYHQFGLAADIAFKRNGKVVISERDPEVMKGYQLYGEVAESVGLTWGGRWKSIQDYGHTEYRMPGLRKTAEMAEQLTSEGQLLAHDIP</sequence>
<name>A0A1H3MB18_9GAMM</name>
<dbReference type="RefSeq" id="WP_092692169.1">
    <property type="nucleotide sequence ID" value="NZ_FNPK01000025.1"/>
</dbReference>